<keyword evidence="7" id="KW-1133">Transmembrane helix</keyword>
<keyword evidence="9" id="KW-0150">Chloroplast</keyword>
<dbReference type="GO" id="GO:0009536">
    <property type="term" value="C:plastid"/>
    <property type="evidence" value="ECO:0007669"/>
    <property type="project" value="UniProtKB-SubCell"/>
</dbReference>
<evidence type="ECO:0000313" key="9">
    <source>
        <dbReference type="EMBL" id="QCW58831.1"/>
    </source>
</evidence>
<accession>A0A4Y5P6B3</accession>
<evidence type="ECO:0000259" key="8">
    <source>
        <dbReference type="Pfam" id="PF00004"/>
    </source>
</evidence>
<dbReference type="SUPFAM" id="SSF52540">
    <property type="entry name" value="P-loop containing nucleoside triphosphate hydrolases"/>
    <property type="match status" value="1"/>
</dbReference>
<gene>
    <name evidence="9" type="primary">ycf2</name>
</gene>
<keyword evidence="4 9" id="KW-0934">Plastid</keyword>
<evidence type="ECO:0000256" key="6">
    <source>
        <dbReference type="ARBA" id="ARBA00022840"/>
    </source>
</evidence>
<sequence>MKQKLPEKKSSYKNLYLGERHENEILSNSLAKYSLSRLLIAIFFDVKNLIHLFDFRIVTLSRDLRNSRNKKIFVINTLMLFVLPVFISISHSTCLTVVEQKNMDLTNFKGKNHRKTNFMGIYIKYFQNLNKNFGNFPHNFFIMGDIEKQSKKAFLKNIPPIFFKKIIFEKNSFEKEKNDSISELFFSKNFFTFYACAKEIINRDSFKLRKKILQNLRNWGEPDRVLIQSIFLSKEKRFSNYMKKRLWQFSKKNFQGLEHARQKTSTEKKLKSFFCSELNNPELFITLENDLSDSIFKFSKYLSYEADKFYDNHIINTNFFTKKLNTDFYIDPISIFIDEKVKKNQKFFHYGFFEAFLIDNFNQNISFKKDFSKILKNRVKIQYLKKNVESDDTAIISWKIRKSYSNFLFTYFLPLNIAYNMIRQNYSINKKILNTYQKESNQIFFKSFHFLSPSLFKFQKFFLFVNQINLEEHLVEKNNEFNFLLDNFNEKKYPKFVDKFLFLSILNPKIDSKNTSSLLIDNTIHTKLFNFYNSIQKPLKKLLNNIYLKKKLFFDSEKIYIIHTFLIPCKRNIKKSFIWSIGNIGYNKLILQIYESFNQINNLKIFQNSKKYVPDDFFIKMESPEIFQIFSRKPNSEYVQKISNYLRVFFNISNKKDVEQVQLFNKFHKSFINQILITNFNSNEKYMKNFIPDSWITEMGSEICINFLNKSFLFQNSLESIQRKKLFYNELVVFNLEKLYIEKSSSIFLQYLKNFFKYKKIKPIIEIKSLFLRKKIIQLSQLRLTNFLLPKSSYENSNKTFVFSLSNFYKKLLKRLNNFSLSISSKHSAKQKINKIKTISYYQFLRKNFSIEINSKQIVRSYFVPQLKKTKIENYHNILRYEFLKKSEKRNSEIFQLINNIFLYPRSIFFKLKNLEYKAVNKILKKTEKFYKYNQLEISSFFTKNLSFKNSNYTLWFFTSEWWEYNIHIFIETFRKIFLIIGYHLEYFIDYYIKVIQKNLLSFCEKRKNLYNLSLKKNSRLFLNYREKISNFIWPDFQILNNWKNLNWAVFSLIVFIYLFYKNFFAILIGSDLFDLWKYFEIIKYLTDTSRAFYLTKLMHRNNAQSNKTENFIIHFFSNLKYYVRNFQFFLLTKKKLTKLLKKNKSLDLSRRKRNLLVQSLITHTRITDYGFQPYIKQKLLTNGFFYWGDNQQGISYFQYLIWILRKNLINYPLYLADKWIFFASVQKILSSQTLWQIKRLNPRFQKIPVPLQFGLSCSKGILLIGPVETGRSYLIKNLAADSSVPLLGIYINKLLYNKPDVITESWVNILIESLRRLNLTLDLAKGMSPCIIWIRNLHQLDVNRSTENIESDPTFLLGILLKHFQLESIKSKTKKNIIIIGSTHLPKKVDPSLISPDRLERIINIRFFNMSQRKNLFPILLSKKNIKLKKSLLHFTYFESRTMGYNMRDLAALTNEISLINLTKNESFTSTDTIKLAFHRQIFGFTHTNNKPNFQRNFKIVLYKIGRAVIQNILIEGSAANPLNISNYLWKRKFYYLSKWYSEPSTDSSIVKESTIIVYVLSCLAGVAARDSWFFSKENRDSSIPLDKSVENDLDLAFSILENFSVEFPWLETCKTRFFNYKQKRSEIFSTKNFLSIMQNGIFAIANRSFTYSHKNSEYESLISRHNILEKISCELKETAWSPRFWRLSFSRSYLFDWIKRPNDFEFLQNLEKKNHYKKSLDKEKEQILYERILPRVRKRNVQELESQFEEILLEERFEILGSFYPSTQYHMEYQLNKKPRFFIGKRILWDPTGSFSRIHHFVFSRREFFVDEEMLRRLYITYGVRRERERSLSSHRIKRFFIFRGYNKDLINKLSIRWWNQLLPMDQKQNIYTLKHIENIGIQLKRPQIFTPVYLYQRWLIENIPEKFSRLKLFTHRDRWIKMNHLLLNDSFTYTTLLESYQYLFEFFLSNKKLLNRIIKILLKKKWIFQNEIGEIINDIKKY</sequence>
<evidence type="ECO:0000256" key="2">
    <source>
        <dbReference type="ARBA" id="ARBA00004474"/>
    </source>
</evidence>
<dbReference type="InterPro" id="IPR003959">
    <property type="entry name" value="ATPase_AAA_core"/>
</dbReference>
<evidence type="ECO:0000256" key="1">
    <source>
        <dbReference type="ARBA" id="ARBA00002329"/>
    </source>
</evidence>
<reference evidence="9" key="1">
    <citation type="submission" date="2018-03" db="EMBL/GenBank/DDBJ databases">
        <title>Exploring the plastid DNA sequence disparity of liverworts.</title>
        <authorList>
            <person name="Yu Y."/>
            <person name="Liu H."/>
            <person name="Yang J."/>
            <person name="Ma W."/>
            <person name="Pressel S."/>
            <person name="Wu Y."/>
            <person name="Schneider H."/>
        </authorList>
    </citation>
    <scope>NUCLEOTIDE SEQUENCE</scope>
</reference>
<comment type="subcellular location">
    <subcellularLocation>
        <location evidence="2">Plastid</location>
    </subcellularLocation>
</comment>
<dbReference type="GO" id="GO:0016887">
    <property type="term" value="F:ATP hydrolysis activity"/>
    <property type="evidence" value="ECO:0007669"/>
    <property type="project" value="InterPro"/>
</dbReference>
<dbReference type="PANTHER" id="PTHR33078:SF100">
    <property type="entry name" value="PROTEIN YCF2"/>
    <property type="match status" value="1"/>
</dbReference>
<comment type="similarity">
    <text evidence="3">Belongs to the Ycf2 family.</text>
</comment>
<dbReference type="CDD" id="cd19505">
    <property type="entry name" value="RecA-like_Ycf2"/>
    <property type="match status" value="1"/>
</dbReference>
<proteinExistence type="inferred from homology"/>
<feature type="transmembrane region" description="Helical" evidence="7">
    <location>
        <begin position="72"/>
        <end position="91"/>
    </location>
</feature>
<evidence type="ECO:0000256" key="7">
    <source>
        <dbReference type="SAM" id="Phobius"/>
    </source>
</evidence>
<organism evidence="9">
    <name type="scientific">Frullania nodulosa</name>
    <dbReference type="NCBI Taxonomy" id="642337"/>
    <lineage>
        <taxon>Eukaryota</taxon>
        <taxon>Viridiplantae</taxon>
        <taxon>Streptophyta</taxon>
        <taxon>Embryophyta</taxon>
        <taxon>Marchantiophyta</taxon>
        <taxon>Jungermanniopsida</taxon>
        <taxon>Jungermanniidae</taxon>
        <taxon>Porellales</taxon>
        <taxon>Jubulineae</taxon>
        <taxon>Frullaniaceae</taxon>
        <taxon>Frullania</taxon>
        <taxon>Frullania subgen. Homotropantha</taxon>
        <taxon>Frullania sect. Nodulosae</taxon>
    </lineage>
</organism>
<evidence type="ECO:0000256" key="5">
    <source>
        <dbReference type="ARBA" id="ARBA00022741"/>
    </source>
</evidence>
<dbReference type="Pfam" id="PF00004">
    <property type="entry name" value="AAA"/>
    <property type="match status" value="1"/>
</dbReference>
<dbReference type="Gene3D" id="3.40.50.300">
    <property type="entry name" value="P-loop containing nucleotide triphosphate hydrolases"/>
    <property type="match status" value="1"/>
</dbReference>
<dbReference type="EMBL" id="MH064510">
    <property type="protein sequence ID" value="QCW58831.1"/>
    <property type="molecule type" value="Genomic_DNA"/>
</dbReference>
<dbReference type="InterPro" id="IPR027417">
    <property type="entry name" value="P-loop_NTPase"/>
</dbReference>
<keyword evidence="7" id="KW-0812">Transmembrane</keyword>
<keyword evidence="5" id="KW-0547">Nucleotide-binding</keyword>
<dbReference type="RefSeq" id="YP_009668056.1">
    <property type="nucleotide sequence ID" value="NC_043783.1"/>
</dbReference>
<dbReference type="GO" id="GO:0005524">
    <property type="term" value="F:ATP binding"/>
    <property type="evidence" value="ECO:0007669"/>
    <property type="project" value="UniProtKB-KW"/>
</dbReference>
<dbReference type="GeneID" id="40873373"/>
<name>A0A4Y5P6B3_9MARC</name>
<feature type="transmembrane region" description="Helical" evidence="7">
    <location>
        <begin position="1048"/>
        <end position="1069"/>
    </location>
</feature>
<geneLocation type="chloroplast" evidence="9"/>
<feature type="domain" description="ATPase AAA-type core" evidence="8">
    <location>
        <begin position="1262"/>
        <end position="1407"/>
    </location>
</feature>
<keyword evidence="7" id="KW-0472">Membrane</keyword>
<evidence type="ECO:0000256" key="3">
    <source>
        <dbReference type="ARBA" id="ARBA00009361"/>
    </source>
</evidence>
<comment type="function">
    <text evidence="1">Probable ATPase of unknown function. Its presence in a non-photosynthetic plant (Epifagus virginiana) and experiments in tobacco indicate that it has an essential function which is probably not related to photosynthesis.</text>
</comment>
<dbReference type="PANTHER" id="PTHR33078">
    <property type="entry name" value="PROTEIN YCF2-RELATED"/>
    <property type="match status" value="1"/>
</dbReference>
<protein>
    <submittedName>
        <fullName evidence="9">Ycf2</fullName>
    </submittedName>
</protein>
<keyword evidence="6" id="KW-0067">ATP-binding</keyword>
<evidence type="ECO:0000256" key="4">
    <source>
        <dbReference type="ARBA" id="ARBA00022640"/>
    </source>
</evidence>
<dbReference type="Gene3D" id="1.10.8.60">
    <property type="match status" value="1"/>
</dbReference>